<protein>
    <submittedName>
        <fullName evidence="7">Energy-coupling factor transporter transmembrane protein EcfT</fullName>
    </submittedName>
</protein>
<keyword evidence="5 6" id="KW-0472">Membrane</keyword>
<dbReference type="RefSeq" id="WP_152803010.1">
    <property type="nucleotide sequence ID" value="NZ_WHNX01000008.1"/>
</dbReference>
<keyword evidence="4 6" id="KW-1133">Transmembrane helix</keyword>
<keyword evidence="8" id="KW-1185">Reference proteome</keyword>
<feature type="transmembrane region" description="Helical" evidence="6">
    <location>
        <begin position="86"/>
        <end position="108"/>
    </location>
</feature>
<dbReference type="EMBL" id="WHNX01000008">
    <property type="protein sequence ID" value="MPW25490.1"/>
    <property type="molecule type" value="Genomic_DNA"/>
</dbReference>
<evidence type="ECO:0000256" key="1">
    <source>
        <dbReference type="ARBA" id="ARBA00004141"/>
    </source>
</evidence>
<dbReference type="InterPro" id="IPR051611">
    <property type="entry name" value="ECF_transporter_component"/>
</dbReference>
<keyword evidence="3 6" id="KW-0812">Transmembrane</keyword>
<dbReference type="AlphaFoldDB" id="A0A6A7K7U0"/>
<dbReference type="Pfam" id="PF02361">
    <property type="entry name" value="CbiQ"/>
    <property type="match status" value="1"/>
</dbReference>
<evidence type="ECO:0000313" key="7">
    <source>
        <dbReference type="EMBL" id="MPW25490.1"/>
    </source>
</evidence>
<evidence type="ECO:0000313" key="8">
    <source>
        <dbReference type="Proteomes" id="UP000440004"/>
    </source>
</evidence>
<accession>A0A6A7K7U0</accession>
<comment type="caution">
    <text evidence="7">The sequence shown here is derived from an EMBL/GenBank/DDBJ whole genome shotgun (WGS) entry which is preliminary data.</text>
</comment>
<feature type="transmembrane region" description="Helical" evidence="6">
    <location>
        <begin position="53"/>
        <end position="80"/>
    </location>
</feature>
<comment type="subcellular location">
    <subcellularLocation>
        <location evidence="1">Membrane</location>
        <topology evidence="1">Multi-pass membrane protein</topology>
    </subcellularLocation>
</comment>
<organism evidence="7 8">
    <name type="scientific">Alkalibaculum sporogenes</name>
    <dbReference type="NCBI Taxonomy" id="2655001"/>
    <lineage>
        <taxon>Bacteria</taxon>
        <taxon>Bacillati</taxon>
        <taxon>Bacillota</taxon>
        <taxon>Clostridia</taxon>
        <taxon>Eubacteriales</taxon>
        <taxon>Eubacteriaceae</taxon>
        <taxon>Alkalibaculum</taxon>
    </lineage>
</organism>
<feature type="transmembrane region" description="Helical" evidence="6">
    <location>
        <begin position="20"/>
        <end position="41"/>
    </location>
</feature>
<dbReference type="GO" id="GO:0005886">
    <property type="term" value="C:plasma membrane"/>
    <property type="evidence" value="ECO:0007669"/>
    <property type="project" value="UniProtKB-ARBA"/>
</dbReference>
<evidence type="ECO:0000256" key="3">
    <source>
        <dbReference type="ARBA" id="ARBA00022692"/>
    </source>
</evidence>
<name>A0A6A7K7U0_9FIRM</name>
<dbReference type="PANTHER" id="PTHR34857">
    <property type="entry name" value="SLL0384 PROTEIN"/>
    <property type="match status" value="1"/>
</dbReference>
<feature type="transmembrane region" description="Helical" evidence="6">
    <location>
        <begin position="202"/>
        <end position="222"/>
    </location>
</feature>
<evidence type="ECO:0000256" key="6">
    <source>
        <dbReference type="SAM" id="Phobius"/>
    </source>
</evidence>
<gene>
    <name evidence="7" type="ORF">GC105_06785</name>
</gene>
<dbReference type="Proteomes" id="UP000440004">
    <property type="component" value="Unassembled WGS sequence"/>
</dbReference>
<reference evidence="7 8" key="1">
    <citation type="submission" date="2019-10" db="EMBL/GenBank/DDBJ databases">
        <title>Alkalibaculum tamaniensis sp.nov., a new alkaliphilic acetogen, isolated on methoxylated aromatics from a mud volcano.</title>
        <authorList>
            <person name="Khomyakova M.A."/>
            <person name="Merkel A.Y."/>
            <person name="Bonch-Osmolovskaya E.A."/>
            <person name="Slobodkin A.I."/>
        </authorList>
    </citation>
    <scope>NUCLEOTIDE SEQUENCE [LARGE SCALE GENOMIC DNA]</scope>
    <source>
        <strain evidence="7 8">M08DMB</strain>
    </source>
</reference>
<evidence type="ECO:0000256" key="2">
    <source>
        <dbReference type="ARBA" id="ARBA00022475"/>
    </source>
</evidence>
<sequence length="223" mass="24753">MHLDIRAKLLLLLTVSISSFIANSITFEISMVILISIIQLLSCKDVFNYKLVLTYTALVLAQLFLLPVLPSTVAMITSIPVVRLRIVFPLFMVLLLIISTTKVSQLIATMTKMNIPKSITITLAVTLRYFPSIGEEFRHIHDAMSMRKIDGFIQKIECYCVPLLISASKTADELTAAAITRGIDNPTPGTYRGYQKLAISDYIVMVLSLLLIMTSISINLGIL</sequence>
<dbReference type="CDD" id="cd16914">
    <property type="entry name" value="EcfT"/>
    <property type="match status" value="1"/>
</dbReference>
<proteinExistence type="predicted"/>
<evidence type="ECO:0000256" key="4">
    <source>
        <dbReference type="ARBA" id="ARBA00022989"/>
    </source>
</evidence>
<keyword evidence="2" id="KW-1003">Cell membrane</keyword>
<evidence type="ECO:0000256" key="5">
    <source>
        <dbReference type="ARBA" id="ARBA00023136"/>
    </source>
</evidence>
<dbReference type="PANTHER" id="PTHR34857:SF2">
    <property type="entry name" value="SLL0384 PROTEIN"/>
    <property type="match status" value="1"/>
</dbReference>
<dbReference type="InterPro" id="IPR003339">
    <property type="entry name" value="ABC/ECF_trnsptr_transmembrane"/>
</dbReference>